<dbReference type="PROSITE" id="PS51532">
    <property type="entry name" value="PITH"/>
    <property type="match status" value="1"/>
</dbReference>
<dbReference type="PANTHER" id="PTHR12175">
    <property type="entry name" value="AD039 HT014 THIOREDOXIN FAMILY TRP26"/>
    <property type="match status" value="1"/>
</dbReference>
<dbReference type="Gene3D" id="2.60.120.470">
    <property type="entry name" value="PITH domain"/>
    <property type="match status" value="1"/>
</dbReference>
<evidence type="ECO:0000313" key="5">
    <source>
        <dbReference type="WBParaSite" id="TCLT_0000546301-mRNA-1"/>
    </source>
</evidence>
<dbReference type="WBParaSite" id="TCLT_0000546301-mRNA-1">
    <property type="protein sequence ID" value="TCLT_0000546301-mRNA-1"/>
    <property type="gene ID" value="TCLT_0000546301"/>
</dbReference>
<dbReference type="PANTHER" id="PTHR12175:SF1">
    <property type="entry name" value="PITH DOMAIN-CONTAINING PROTEIN 1"/>
    <property type="match status" value="1"/>
</dbReference>
<dbReference type="OMA" id="YEALANP"/>
<dbReference type="GO" id="GO:0005634">
    <property type="term" value="C:nucleus"/>
    <property type="evidence" value="ECO:0007669"/>
    <property type="project" value="TreeGrafter"/>
</dbReference>
<dbReference type="Pfam" id="PF06201">
    <property type="entry name" value="PITH"/>
    <property type="match status" value="1"/>
</dbReference>
<accession>A0A0N5CYE4</accession>
<feature type="domain" description="PITH" evidence="2">
    <location>
        <begin position="1"/>
        <end position="145"/>
    </location>
</feature>
<evidence type="ECO:0000313" key="4">
    <source>
        <dbReference type="Proteomes" id="UP000276776"/>
    </source>
</evidence>
<reference evidence="5" key="1">
    <citation type="submission" date="2017-02" db="UniProtKB">
        <authorList>
            <consortium name="WormBaseParasite"/>
        </authorList>
    </citation>
    <scope>IDENTIFICATION</scope>
</reference>
<evidence type="ECO:0000256" key="1">
    <source>
        <dbReference type="ARBA" id="ARBA00025788"/>
    </source>
</evidence>
<organism evidence="5">
    <name type="scientific">Thelazia callipaeda</name>
    <name type="common">Oriental eyeworm</name>
    <name type="synonym">Parasitic nematode</name>
    <dbReference type="NCBI Taxonomy" id="103827"/>
    <lineage>
        <taxon>Eukaryota</taxon>
        <taxon>Metazoa</taxon>
        <taxon>Ecdysozoa</taxon>
        <taxon>Nematoda</taxon>
        <taxon>Chromadorea</taxon>
        <taxon>Rhabditida</taxon>
        <taxon>Spirurina</taxon>
        <taxon>Spiruromorpha</taxon>
        <taxon>Thelazioidea</taxon>
        <taxon>Thelaziidae</taxon>
        <taxon>Thelazia</taxon>
    </lineage>
</organism>
<dbReference type="Proteomes" id="UP000276776">
    <property type="component" value="Unassembled WGS sequence"/>
</dbReference>
<dbReference type="AlphaFoldDB" id="A0A0N5CYE4"/>
<protein>
    <submittedName>
        <fullName evidence="5">PITH domain-containing protein</fullName>
    </submittedName>
</protein>
<dbReference type="InterPro" id="IPR045099">
    <property type="entry name" value="PITH1-like"/>
</dbReference>
<evidence type="ECO:0000313" key="3">
    <source>
        <dbReference type="EMBL" id="VDN02702.1"/>
    </source>
</evidence>
<name>A0A0N5CYE4_THECL</name>
<dbReference type="EMBL" id="UYYF01004340">
    <property type="protein sequence ID" value="VDN02702.1"/>
    <property type="molecule type" value="Genomic_DNA"/>
</dbReference>
<gene>
    <name evidence="3" type="ORF">TCLT_LOCUS5452</name>
</gene>
<dbReference type="InterPro" id="IPR010400">
    <property type="entry name" value="PITH_dom"/>
</dbReference>
<reference evidence="3 4" key="2">
    <citation type="submission" date="2018-11" db="EMBL/GenBank/DDBJ databases">
        <authorList>
            <consortium name="Pathogen Informatics"/>
        </authorList>
    </citation>
    <scope>NUCLEOTIDE SEQUENCE [LARGE SCALE GENOMIC DNA]</scope>
</reference>
<dbReference type="GO" id="GO:0005737">
    <property type="term" value="C:cytoplasm"/>
    <property type="evidence" value="ECO:0007669"/>
    <property type="project" value="UniProtKB-ARBA"/>
</dbReference>
<comment type="similarity">
    <text evidence="1">Belongs to the PITHD1 family.</text>
</comment>
<dbReference type="OrthoDB" id="2635at2759"/>
<dbReference type="InterPro" id="IPR037047">
    <property type="entry name" value="PITH_dom_sf"/>
</dbReference>
<sequence>EAVDGSGAQVFKKWEDRTVYVESDVDEELLFNLPFKGHVKITGLVLVGDLDGTHPARIRLFKDRPSMSFETSRVEADQEFSLKQDSNAQIDYPLKASKFSNVTHLSLHFPNNFGDDKTRIYYIGLRGEYISNIRKQVCITTYEARPLLKDHKGEIPDAVQRGVF</sequence>
<dbReference type="InterPro" id="IPR008979">
    <property type="entry name" value="Galactose-bd-like_sf"/>
</dbReference>
<keyword evidence="4" id="KW-1185">Reference proteome</keyword>
<dbReference type="SUPFAM" id="SSF49785">
    <property type="entry name" value="Galactose-binding domain-like"/>
    <property type="match status" value="1"/>
</dbReference>
<proteinExistence type="inferred from homology"/>
<evidence type="ECO:0000259" key="2">
    <source>
        <dbReference type="PROSITE" id="PS51532"/>
    </source>
</evidence>